<dbReference type="SUPFAM" id="SSF52540">
    <property type="entry name" value="P-loop containing nucleoside triphosphate hydrolases"/>
    <property type="match status" value="1"/>
</dbReference>
<feature type="domain" description="Hflx-type G" evidence="1">
    <location>
        <begin position="18"/>
        <end position="195"/>
    </location>
</feature>
<dbReference type="PROSITE" id="PS51705">
    <property type="entry name" value="G_HFLX"/>
    <property type="match status" value="1"/>
</dbReference>
<dbReference type="GO" id="GO:0005525">
    <property type="term" value="F:GTP binding"/>
    <property type="evidence" value="ECO:0007669"/>
    <property type="project" value="InterPro"/>
</dbReference>
<dbReference type="InterPro" id="IPR027417">
    <property type="entry name" value="P-loop_NTPase"/>
</dbReference>
<proteinExistence type="predicted"/>
<dbReference type="PANTHER" id="PTHR10229:SF0">
    <property type="entry name" value="GTP-BINDING PROTEIN 6-RELATED"/>
    <property type="match status" value="1"/>
</dbReference>
<dbReference type="InterPro" id="IPR006073">
    <property type="entry name" value="GTP-bd"/>
</dbReference>
<reference evidence="2" key="1">
    <citation type="journal article" date="2014" name="Front. Microbiol.">
        <title>High frequency of phylogenetically diverse reductive dehalogenase-homologous genes in deep subseafloor sedimentary metagenomes.</title>
        <authorList>
            <person name="Kawai M."/>
            <person name="Futagami T."/>
            <person name="Toyoda A."/>
            <person name="Takaki Y."/>
            <person name="Nishi S."/>
            <person name="Hori S."/>
            <person name="Arai W."/>
            <person name="Tsubouchi T."/>
            <person name="Morono Y."/>
            <person name="Uchiyama I."/>
            <person name="Ito T."/>
            <person name="Fujiyama A."/>
            <person name="Inagaki F."/>
            <person name="Takami H."/>
        </authorList>
    </citation>
    <scope>NUCLEOTIDE SEQUENCE</scope>
    <source>
        <strain evidence="2">Expedition CK06-06</strain>
    </source>
</reference>
<dbReference type="GO" id="GO:0005737">
    <property type="term" value="C:cytoplasm"/>
    <property type="evidence" value="ECO:0007669"/>
    <property type="project" value="TreeGrafter"/>
</dbReference>
<dbReference type="EMBL" id="BARV01034710">
    <property type="protein sequence ID" value="GAI49777.1"/>
    <property type="molecule type" value="Genomic_DNA"/>
</dbReference>
<dbReference type="PANTHER" id="PTHR10229">
    <property type="entry name" value="GTP-BINDING PROTEIN HFLX"/>
    <property type="match status" value="1"/>
</dbReference>
<gene>
    <name evidence="2" type="ORF">S06H3_54287</name>
</gene>
<dbReference type="InterPro" id="IPR016496">
    <property type="entry name" value="GTPase_HflX"/>
</dbReference>
<dbReference type="PRINTS" id="PR00326">
    <property type="entry name" value="GTP1OBG"/>
</dbReference>
<sequence>VRKHRMLYRQRRKRSGIPIVAIVGYTNAGKSTLLNALSHADVFVEDKLFATLDPTTRRLTLPDKSVVLVTDTVGFIRKLPPTIVTAFRATLEELEEASLLIHVADLASHNAPEQCQAVENILADLNLMDKPRITALNKIDLLLGSDKTWDEASAISYLSDQCEAADENTVFVSATKRWGLNKLLELINQVLIKTSQPA</sequence>
<name>X1P0E1_9ZZZZ</name>
<accession>X1P0E1</accession>
<dbReference type="GO" id="GO:0043022">
    <property type="term" value="F:ribosome binding"/>
    <property type="evidence" value="ECO:0007669"/>
    <property type="project" value="TreeGrafter"/>
</dbReference>
<dbReference type="AlphaFoldDB" id="X1P0E1"/>
<dbReference type="InterPro" id="IPR030394">
    <property type="entry name" value="G_HFLX_dom"/>
</dbReference>
<dbReference type="Gene3D" id="3.40.50.300">
    <property type="entry name" value="P-loop containing nucleotide triphosphate hydrolases"/>
    <property type="match status" value="1"/>
</dbReference>
<dbReference type="CDD" id="cd01878">
    <property type="entry name" value="HflX"/>
    <property type="match status" value="1"/>
</dbReference>
<dbReference type="NCBIfam" id="TIGR03156">
    <property type="entry name" value="GTP_HflX"/>
    <property type="match status" value="1"/>
</dbReference>
<feature type="non-terminal residue" evidence="2">
    <location>
        <position position="1"/>
    </location>
</feature>
<evidence type="ECO:0000313" key="2">
    <source>
        <dbReference type="EMBL" id="GAI49777.1"/>
    </source>
</evidence>
<evidence type="ECO:0000259" key="1">
    <source>
        <dbReference type="PROSITE" id="PS51705"/>
    </source>
</evidence>
<comment type="caution">
    <text evidence="2">The sequence shown here is derived from an EMBL/GenBank/DDBJ whole genome shotgun (WGS) entry which is preliminary data.</text>
</comment>
<dbReference type="Pfam" id="PF01926">
    <property type="entry name" value="MMR_HSR1"/>
    <property type="match status" value="1"/>
</dbReference>
<organism evidence="2">
    <name type="scientific">marine sediment metagenome</name>
    <dbReference type="NCBI Taxonomy" id="412755"/>
    <lineage>
        <taxon>unclassified sequences</taxon>
        <taxon>metagenomes</taxon>
        <taxon>ecological metagenomes</taxon>
    </lineage>
</organism>
<protein>
    <recommendedName>
        <fullName evidence="1">Hflx-type G domain-containing protein</fullName>
    </recommendedName>
</protein>